<evidence type="ECO:0000313" key="4">
    <source>
        <dbReference type="Proteomes" id="UP000475249"/>
    </source>
</evidence>
<dbReference type="InterPro" id="IPR001920">
    <property type="entry name" value="Asp/Glu_race"/>
</dbReference>
<dbReference type="NCBIfam" id="TIGR00035">
    <property type="entry name" value="asp_race"/>
    <property type="match status" value="1"/>
</dbReference>
<dbReference type="Gene3D" id="3.40.50.1860">
    <property type="match status" value="2"/>
</dbReference>
<dbReference type="InterPro" id="IPR015942">
    <property type="entry name" value="Asp/Glu/hydantoin_racemase"/>
</dbReference>
<dbReference type="Proteomes" id="UP000475249">
    <property type="component" value="Unassembled WGS sequence"/>
</dbReference>
<accession>A0A6L9EG82</accession>
<dbReference type="GO" id="GO:0047661">
    <property type="term" value="F:amino-acid racemase activity"/>
    <property type="evidence" value="ECO:0007669"/>
    <property type="project" value="InterPro"/>
</dbReference>
<dbReference type="EC" id="5.1.1.-" evidence="3"/>
<dbReference type="EMBL" id="WXYO01000006">
    <property type="protein sequence ID" value="NAS13259.1"/>
    <property type="molecule type" value="Genomic_DNA"/>
</dbReference>
<keyword evidence="4" id="KW-1185">Reference proteome</keyword>
<gene>
    <name evidence="3" type="ORF">GTQ38_14675</name>
</gene>
<evidence type="ECO:0000256" key="1">
    <source>
        <dbReference type="ARBA" id="ARBA00007847"/>
    </source>
</evidence>
<dbReference type="SUPFAM" id="SSF53681">
    <property type="entry name" value="Aspartate/glutamate racemase"/>
    <property type="match status" value="2"/>
</dbReference>
<dbReference type="Pfam" id="PF01177">
    <property type="entry name" value="Asp_Glu_race"/>
    <property type="match status" value="1"/>
</dbReference>
<organism evidence="3 4">
    <name type="scientific">Poritiphilus flavus</name>
    <dbReference type="NCBI Taxonomy" id="2697053"/>
    <lineage>
        <taxon>Bacteria</taxon>
        <taxon>Pseudomonadati</taxon>
        <taxon>Bacteroidota</taxon>
        <taxon>Flavobacteriia</taxon>
        <taxon>Flavobacteriales</taxon>
        <taxon>Flavobacteriaceae</taxon>
        <taxon>Poritiphilus</taxon>
    </lineage>
</organism>
<comment type="caution">
    <text evidence="3">The sequence shown here is derived from an EMBL/GenBank/DDBJ whole genome shotgun (WGS) entry which is preliminary data.</text>
</comment>
<comment type="similarity">
    <text evidence="1">Belongs to the aspartate/glutamate racemases family.</text>
</comment>
<protein>
    <submittedName>
        <fullName evidence="3">Amino acid racemase</fullName>
        <ecNumber evidence="3">5.1.1.-</ecNumber>
    </submittedName>
</protein>
<dbReference type="InterPro" id="IPR004380">
    <property type="entry name" value="Asp_race"/>
</dbReference>
<name>A0A6L9EG82_9FLAO</name>
<reference evidence="3 4" key="1">
    <citation type="submission" date="2020-01" db="EMBL/GenBank/DDBJ databases">
        <title>Bacteria diversity of Porities sp.</title>
        <authorList>
            <person name="Wang G."/>
        </authorList>
    </citation>
    <scope>NUCLEOTIDE SEQUENCE [LARGE SCALE GENOMIC DNA]</scope>
    <source>
        <strain evidence="3 4">R33</strain>
    </source>
</reference>
<dbReference type="RefSeq" id="WP_161436297.1">
    <property type="nucleotide sequence ID" value="NZ_WXYO01000006.1"/>
</dbReference>
<dbReference type="PANTHER" id="PTHR21198">
    <property type="entry name" value="GLUTAMATE RACEMASE"/>
    <property type="match status" value="1"/>
</dbReference>
<proteinExistence type="inferred from homology"/>
<evidence type="ECO:0000256" key="2">
    <source>
        <dbReference type="ARBA" id="ARBA00023235"/>
    </source>
</evidence>
<dbReference type="AlphaFoldDB" id="A0A6L9EG82"/>
<evidence type="ECO:0000313" key="3">
    <source>
        <dbReference type="EMBL" id="NAS13259.1"/>
    </source>
</evidence>
<dbReference type="PANTHER" id="PTHR21198:SF7">
    <property type="entry name" value="ASPARTATE-GLUTAMATE RACEMASE FAMILY"/>
    <property type="match status" value="1"/>
</dbReference>
<dbReference type="PROSITE" id="PS00924">
    <property type="entry name" value="ASP_GLU_RACEMASE_2"/>
    <property type="match status" value="1"/>
</dbReference>
<sequence>MKTIGLIGGMSWESSKVYYEYLNRRTQELLGGSHSSKNIMVTVDFAEIERWSFDGNWEAIGELMKESAQKLELAGADIILLCTNTIHLVSDAITQNVNIPFIHIADATGEAIKAQNLKKVGLLGTAFTMEKDFYTGYIRDKYDIEVIIPKAGDRQTVHKIIYDELVKGIFTEESRKKCMEIIQRLSDAGAEGIILGCTELPLLIPEASVDLPTFDTSRIHVYKAVDWALDRTAATMA</sequence>
<dbReference type="InterPro" id="IPR033134">
    <property type="entry name" value="Asp/Glu_racemase_AS_2"/>
</dbReference>
<keyword evidence="2 3" id="KW-0413">Isomerase</keyword>